<feature type="region of interest" description="Disordered" evidence="1">
    <location>
        <begin position="21"/>
        <end position="75"/>
    </location>
</feature>
<proteinExistence type="predicted"/>
<name>A0A4S3TSS2_9EURY</name>
<dbReference type="AlphaFoldDB" id="A0A4S3TSS2"/>
<dbReference type="InterPro" id="IPR007497">
    <property type="entry name" value="SIMPL/DUF541"/>
</dbReference>
<organism evidence="2 3">
    <name type="scientific">Salinadaptatus halalkaliphilus</name>
    <dbReference type="NCBI Taxonomy" id="2419781"/>
    <lineage>
        <taxon>Archaea</taxon>
        <taxon>Methanobacteriati</taxon>
        <taxon>Methanobacteriota</taxon>
        <taxon>Stenosarchaea group</taxon>
        <taxon>Halobacteria</taxon>
        <taxon>Halobacteriales</taxon>
        <taxon>Natrialbaceae</taxon>
        <taxon>Salinadaptatus</taxon>
    </lineage>
</organism>
<dbReference type="RefSeq" id="WP_141463102.1">
    <property type="nucleotide sequence ID" value="NZ_RBZW01000008.1"/>
</dbReference>
<protein>
    <submittedName>
        <fullName evidence="2">DUF541 domain-containing protein</fullName>
    </submittedName>
</protein>
<reference evidence="2 3" key="1">
    <citation type="submission" date="2018-10" db="EMBL/GenBank/DDBJ databases">
        <title>Natronolimnobius sp. XQ-INN 246 isolated from Inner Mongolia Autonomous Region of China.</title>
        <authorList>
            <person name="Xue Q."/>
        </authorList>
    </citation>
    <scope>NUCLEOTIDE SEQUENCE [LARGE SCALE GENOMIC DNA]</scope>
    <source>
        <strain evidence="2 3">XQ-INN 246</strain>
    </source>
</reference>
<keyword evidence="3" id="KW-1185">Reference proteome</keyword>
<comment type="caution">
    <text evidence="2">The sequence shown here is derived from an EMBL/GenBank/DDBJ whole genome shotgun (WGS) entry which is preliminary data.</text>
</comment>
<dbReference type="EMBL" id="RBZW01000008">
    <property type="protein sequence ID" value="THE66463.1"/>
    <property type="molecule type" value="Genomic_DNA"/>
</dbReference>
<evidence type="ECO:0000313" key="3">
    <source>
        <dbReference type="Proteomes" id="UP000318864"/>
    </source>
</evidence>
<dbReference type="Gene3D" id="3.30.70.2970">
    <property type="entry name" value="Protein of unknown function (DUF541), domain 2"/>
    <property type="match status" value="1"/>
</dbReference>
<dbReference type="OrthoDB" id="12132at2157"/>
<dbReference type="PROSITE" id="PS51257">
    <property type="entry name" value="PROKAR_LIPOPROTEIN"/>
    <property type="match status" value="1"/>
</dbReference>
<sequence length="254" mass="27008">MERRQFLATSALAATAIAGCTSTASQDRDPARGIDGAVPDGRTDRTIEVSANGEVEAEPDEASARVGLEATGDSAEDVERELAERAEELRATFDELGIRDENVESGRYNIRPERDGNGYRGSHSFRLVIEDVDRVGDVIDALARAGADDIGRINFGLSDARRVELREEALDHAFENADEEARHIADNRGVSITGTKSVSTRSVDVVPARAEAYDVAAEADVADDAAAPATDIDSGPVSVSAAVDVVYGFEDRGT</sequence>
<evidence type="ECO:0000256" key="1">
    <source>
        <dbReference type="SAM" id="MobiDB-lite"/>
    </source>
</evidence>
<dbReference type="Gene3D" id="3.30.110.170">
    <property type="entry name" value="Protein of unknown function (DUF541), domain 1"/>
    <property type="match status" value="1"/>
</dbReference>
<gene>
    <name evidence="2" type="ORF">D8Y22_02325</name>
</gene>
<dbReference type="GO" id="GO:0006974">
    <property type="term" value="P:DNA damage response"/>
    <property type="evidence" value="ECO:0007669"/>
    <property type="project" value="TreeGrafter"/>
</dbReference>
<dbReference type="PANTHER" id="PTHR34387">
    <property type="entry name" value="SLR1258 PROTEIN"/>
    <property type="match status" value="1"/>
</dbReference>
<dbReference type="InterPro" id="IPR052022">
    <property type="entry name" value="26kDa_periplasmic_antigen"/>
</dbReference>
<accession>A0A4S3TSS2</accession>
<dbReference type="Pfam" id="PF04402">
    <property type="entry name" value="SIMPL"/>
    <property type="match status" value="1"/>
</dbReference>
<evidence type="ECO:0000313" key="2">
    <source>
        <dbReference type="EMBL" id="THE66463.1"/>
    </source>
</evidence>
<dbReference type="Proteomes" id="UP000318864">
    <property type="component" value="Unassembled WGS sequence"/>
</dbReference>
<dbReference type="PANTHER" id="PTHR34387:SF2">
    <property type="entry name" value="SLR1258 PROTEIN"/>
    <property type="match status" value="1"/>
</dbReference>